<sequence length="261" mass="29986">MGYRDVLNTIHENYEYIPIRANYILQLHRDLFRYSEKGIGGHFKNTQNYISAADSEGNEFVLFTPVASYETSAAVNAICESYNRMIDTQEIDALILIPVFIHDFLCIHPFNDGNGRMSRLLTTLLLYRSGYVIGKYISLESKIAKNKNLYYDALEACQRGWHENQEEPAPFIKYLLRTILAAYRDFEERVDLVREKLPAVEIVRRAVYGKIGKFTKSDIMELCPTIGKTSVENSIKQLVDRGVLIKHGSGRSTYYTRSDAE</sequence>
<feature type="domain" description="Fido" evidence="3">
    <location>
        <begin position="19"/>
        <end position="177"/>
    </location>
</feature>
<dbReference type="InterPro" id="IPR036597">
    <property type="entry name" value="Fido-like_dom_sf"/>
</dbReference>
<feature type="active site" evidence="1">
    <location>
        <position position="108"/>
    </location>
</feature>
<keyword evidence="2" id="KW-0067">ATP-binding</keyword>
<dbReference type="Pfam" id="PF02661">
    <property type="entry name" value="Fic"/>
    <property type="match status" value="1"/>
</dbReference>
<proteinExistence type="predicted"/>
<dbReference type="PANTHER" id="PTHR13504">
    <property type="entry name" value="FIDO DOMAIN-CONTAINING PROTEIN DDB_G0283145"/>
    <property type="match status" value="1"/>
</dbReference>
<dbReference type="InterPro" id="IPR036388">
    <property type="entry name" value="WH-like_DNA-bd_sf"/>
</dbReference>
<evidence type="ECO:0000256" key="2">
    <source>
        <dbReference type="PIRSR" id="PIRSR640198-2"/>
    </source>
</evidence>
<evidence type="ECO:0000256" key="1">
    <source>
        <dbReference type="PIRSR" id="PIRSR640198-1"/>
    </source>
</evidence>
<name>A0A9D2NNV1_9FIRM</name>
<protein>
    <submittedName>
        <fullName evidence="4">Fic family protein</fullName>
    </submittedName>
</protein>
<dbReference type="Gene3D" id="1.10.3290.10">
    <property type="entry name" value="Fido-like domain"/>
    <property type="match status" value="1"/>
</dbReference>
<reference evidence="4" key="1">
    <citation type="journal article" date="2021" name="PeerJ">
        <title>Extensive microbial diversity within the chicken gut microbiome revealed by metagenomics and culture.</title>
        <authorList>
            <person name="Gilroy R."/>
            <person name="Ravi A."/>
            <person name="Getino M."/>
            <person name="Pursley I."/>
            <person name="Horton D.L."/>
            <person name="Alikhan N.F."/>
            <person name="Baker D."/>
            <person name="Gharbi K."/>
            <person name="Hall N."/>
            <person name="Watson M."/>
            <person name="Adriaenssens E.M."/>
            <person name="Foster-Nyarko E."/>
            <person name="Jarju S."/>
            <person name="Secka A."/>
            <person name="Antonio M."/>
            <person name="Oren A."/>
            <person name="Chaudhuri R.R."/>
            <person name="La Ragione R."/>
            <person name="Hildebrand F."/>
            <person name="Pallen M.J."/>
        </authorList>
    </citation>
    <scope>NUCLEOTIDE SEQUENCE</scope>
    <source>
        <strain evidence="4">ChiW19-954</strain>
    </source>
</reference>
<dbReference type="AlphaFoldDB" id="A0A9D2NNV1"/>
<dbReference type="Proteomes" id="UP000823890">
    <property type="component" value="Unassembled WGS sequence"/>
</dbReference>
<dbReference type="EMBL" id="DWWO01000138">
    <property type="protein sequence ID" value="HJC35194.1"/>
    <property type="molecule type" value="Genomic_DNA"/>
</dbReference>
<accession>A0A9D2NNV1</accession>
<dbReference type="GO" id="GO:0005524">
    <property type="term" value="F:ATP binding"/>
    <property type="evidence" value="ECO:0007669"/>
    <property type="project" value="UniProtKB-KW"/>
</dbReference>
<feature type="binding site" evidence="2">
    <location>
        <begin position="150"/>
        <end position="151"/>
    </location>
    <ligand>
        <name>ATP</name>
        <dbReference type="ChEBI" id="CHEBI:30616"/>
    </ligand>
</feature>
<dbReference type="PROSITE" id="PS51459">
    <property type="entry name" value="FIDO"/>
    <property type="match status" value="1"/>
</dbReference>
<dbReference type="SUPFAM" id="SSF140931">
    <property type="entry name" value="Fic-like"/>
    <property type="match status" value="1"/>
</dbReference>
<gene>
    <name evidence="4" type="ORF">H9758_11505</name>
</gene>
<organism evidence="4 5">
    <name type="scientific">Candidatus Mediterraneibacter faecipullorum</name>
    <dbReference type="NCBI Taxonomy" id="2838670"/>
    <lineage>
        <taxon>Bacteria</taxon>
        <taxon>Bacillati</taxon>
        <taxon>Bacillota</taxon>
        <taxon>Clostridia</taxon>
        <taxon>Lachnospirales</taxon>
        <taxon>Lachnospiraceae</taxon>
        <taxon>Mediterraneibacter</taxon>
    </lineage>
</organism>
<reference evidence="4" key="2">
    <citation type="submission" date="2021-04" db="EMBL/GenBank/DDBJ databases">
        <authorList>
            <person name="Gilroy R."/>
        </authorList>
    </citation>
    <scope>NUCLEOTIDE SEQUENCE</scope>
    <source>
        <strain evidence="4">ChiW19-954</strain>
    </source>
</reference>
<keyword evidence="2" id="KW-0547">Nucleotide-binding</keyword>
<dbReference type="InterPro" id="IPR040198">
    <property type="entry name" value="Fido_containing"/>
</dbReference>
<feature type="binding site" evidence="2">
    <location>
        <begin position="112"/>
        <end position="119"/>
    </location>
    <ligand>
        <name>ATP</name>
        <dbReference type="ChEBI" id="CHEBI:30616"/>
    </ligand>
</feature>
<evidence type="ECO:0000259" key="3">
    <source>
        <dbReference type="PROSITE" id="PS51459"/>
    </source>
</evidence>
<comment type="caution">
    <text evidence="4">The sequence shown here is derived from an EMBL/GenBank/DDBJ whole genome shotgun (WGS) entry which is preliminary data.</text>
</comment>
<dbReference type="InterPro" id="IPR003812">
    <property type="entry name" value="Fido"/>
</dbReference>
<evidence type="ECO:0000313" key="4">
    <source>
        <dbReference type="EMBL" id="HJC35194.1"/>
    </source>
</evidence>
<dbReference type="PANTHER" id="PTHR13504:SF38">
    <property type="entry name" value="FIDO DOMAIN-CONTAINING PROTEIN"/>
    <property type="match status" value="1"/>
</dbReference>
<evidence type="ECO:0000313" key="5">
    <source>
        <dbReference type="Proteomes" id="UP000823890"/>
    </source>
</evidence>
<dbReference type="Gene3D" id="1.10.10.10">
    <property type="entry name" value="Winged helix-like DNA-binding domain superfamily/Winged helix DNA-binding domain"/>
    <property type="match status" value="1"/>
</dbReference>